<dbReference type="GO" id="GO:0016811">
    <property type="term" value="F:hydrolase activity, acting on carbon-nitrogen (but not peptide) bonds, in linear amides"/>
    <property type="evidence" value="ECO:0007669"/>
    <property type="project" value="UniProtKB-ARBA"/>
</dbReference>
<dbReference type="SUPFAM" id="SSF56235">
    <property type="entry name" value="N-terminal nucleophile aminohydrolases (Ntn hydrolases)"/>
    <property type="match status" value="1"/>
</dbReference>
<evidence type="ECO:0000256" key="1">
    <source>
        <dbReference type="ARBA" id="ARBA00000306"/>
    </source>
</evidence>
<evidence type="ECO:0000313" key="6">
    <source>
        <dbReference type="Proteomes" id="UP001159364"/>
    </source>
</evidence>
<name>A0AAV8T7A0_9ROSI</name>
<dbReference type="PANTHER" id="PTHR10188:SF6">
    <property type="entry name" value="N(4)-(BETA-N-ACETYLGLUCOSAMINYL)-L-ASPARAGINASE"/>
    <property type="match status" value="1"/>
</dbReference>
<comment type="caution">
    <text evidence="5">The sequence shown here is derived from an EMBL/GenBank/DDBJ whole genome shotgun (WGS) entry which is preliminary data.</text>
</comment>
<comment type="catalytic activity">
    <reaction evidence="1">
        <text>Cleavage of a beta-linked Asp residue from the N-terminus of a polypeptide.</text>
        <dbReference type="EC" id="3.4.19.5"/>
    </reaction>
</comment>
<dbReference type="GO" id="GO:0008798">
    <property type="term" value="F:beta-aspartyl-peptidase activity"/>
    <property type="evidence" value="ECO:0007669"/>
    <property type="project" value="UniProtKB-EC"/>
</dbReference>
<comment type="subunit">
    <text evidence="2">Heterotetramer of two alpha and two beta chains arranged as a dimer of alpha/beta heterodimers.</text>
</comment>
<dbReference type="EMBL" id="JAIWQS010000006">
    <property type="protein sequence ID" value="KAJ8762068.1"/>
    <property type="molecule type" value="Genomic_DNA"/>
</dbReference>
<keyword evidence="4" id="KW-0068">Autocatalytic cleavage</keyword>
<dbReference type="Gene3D" id="3.60.20.30">
    <property type="entry name" value="(Glycosyl)asparaginase"/>
    <property type="match status" value="1"/>
</dbReference>
<dbReference type="PANTHER" id="PTHR10188">
    <property type="entry name" value="L-ASPARAGINASE"/>
    <property type="match status" value="1"/>
</dbReference>
<organism evidence="5 6">
    <name type="scientific">Erythroxylum novogranatense</name>
    <dbReference type="NCBI Taxonomy" id="1862640"/>
    <lineage>
        <taxon>Eukaryota</taxon>
        <taxon>Viridiplantae</taxon>
        <taxon>Streptophyta</taxon>
        <taxon>Embryophyta</taxon>
        <taxon>Tracheophyta</taxon>
        <taxon>Spermatophyta</taxon>
        <taxon>Magnoliopsida</taxon>
        <taxon>eudicotyledons</taxon>
        <taxon>Gunneridae</taxon>
        <taxon>Pentapetalae</taxon>
        <taxon>rosids</taxon>
        <taxon>fabids</taxon>
        <taxon>Malpighiales</taxon>
        <taxon>Erythroxylaceae</taxon>
        <taxon>Erythroxylum</taxon>
    </lineage>
</organism>
<sequence>MAPTFSLSLPLERRLPREATLHRCFLIGVAALEAQKHPLDVVELVRSVLATAGTVEMKASIMEGKSKRCGAVSGLSTVILSYSKCTESGTVFITLSATSTGGIANKRVGRIGVTPVTGAGTYANNLCTVSATGKGEAIIPGTVARDVAALIEYKSLSVKEAATYAIHECVARGNARLVVVSAKGEVAMPFNSI</sequence>
<proteinExistence type="predicted"/>
<dbReference type="AlphaFoldDB" id="A0AAV8T7A0"/>
<gene>
    <name evidence="5" type="ORF">K2173_006670</name>
</gene>
<dbReference type="InterPro" id="IPR000246">
    <property type="entry name" value="Peptidase_T2"/>
</dbReference>
<keyword evidence="6" id="KW-1185">Reference proteome</keyword>
<evidence type="ECO:0000256" key="4">
    <source>
        <dbReference type="ARBA" id="ARBA00022813"/>
    </source>
</evidence>
<dbReference type="InterPro" id="IPR029055">
    <property type="entry name" value="Ntn_hydrolases_N"/>
</dbReference>
<dbReference type="Proteomes" id="UP001159364">
    <property type="component" value="Linkage Group LG06"/>
</dbReference>
<evidence type="ECO:0000256" key="3">
    <source>
        <dbReference type="ARBA" id="ARBA00012879"/>
    </source>
</evidence>
<dbReference type="Pfam" id="PF01112">
    <property type="entry name" value="Asparaginase_2"/>
    <property type="match status" value="2"/>
</dbReference>
<evidence type="ECO:0000256" key="2">
    <source>
        <dbReference type="ARBA" id="ARBA00011601"/>
    </source>
</evidence>
<accession>A0AAV8T7A0</accession>
<protein>
    <recommendedName>
        <fullName evidence="3">beta-aspartyl-peptidase</fullName>
        <ecNumber evidence="3">3.4.19.5</ecNumber>
    </recommendedName>
</protein>
<dbReference type="EC" id="3.4.19.5" evidence="3"/>
<reference evidence="5 6" key="1">
    <citation type="submission" date="2021-09" db="EMBL/GenBank/DDBJ databases">
        <title>Genomic insights and catalytic innovation underlie evolution of tropane alkaloids biosynthesis.</title>
        <authorList>
            <person name="Wang Y.-J."/>
            <person name="Tian T."/>
            <person name="Huang J.-P."/>
            <person name="Huang S.-X."/>
        </authorList>
    </citation>
    <scope>NUCLEOTIDE SEQUENCE [LARGE SCALE GENOMIC DNA]</scope>
    <source>
        <strain evidence="5">KIB-2018</strain>
        <tissue evidence="5">Leaf</tissue>
    </source>
</reference>
<evidence type="ECO:0000313" key="5">
    <source>
        <dbReference type="EMBL" id="KAJ8762068.1"/>
    </source>
</evidence>